<evidence type="ECO:0000256" key="1">
    <source>
        <dbReference type="ARBA" id="ARBA00009861"/>
    </source>
</evidence>
<evidence type="ECO:0000313" key="2">
    <source>
        <dbReference type="EMBL" id="CAK9214839.1"/>
    </source>
</evidence>
<evidence type="ECO:0000313" key="3">
    <source>
        <dbReference type="Proteomes" id="UP001497512"/>
    </source>
</evidence>
<protein>
    <submittedName>
        <fullName evidence="2">Uncharacterized protein</fullName>
    </submittedName>
</protein>
<dbReference type="InterPro" id="IPR050317">
    <property type="entry name" value="Plant_Fungal_Acyltransferase"/>
</dbReference>
<accession>A0ABP0U8V1</accession>
<reference evidence="2" key="1">
    <citation type="submission" date="2024-02" db="EMBL/GenBank/DDBJ databases">
        <authorList>
            <consortium name="ELIXIR-Norway"/>
            <consortium name="Elixir Norway"/>
        </authorList>
    </citation>
    <scope>NUCLEOTIDE SEQUENCE</scope>
</reference>
<dbReference type="Gene3D" id="3.30.559.10">
    <property type="entry name" value="Chloramphenicol acetyltransferase-like domain"/>
    <property type="match status" value="2"/>
</dbReference>
<gene>
    <name evidence="2" type="ORF">CSSPTR1EN2_LOCUS12432</name>
</gene>
<dbReference type="EMBL" id="OZ019894">
    <property type="protein sequence ID" value="CAK9214839.1"/>
    <property type="molecule type" value="Genomic_DNA"/>
</dbReference>
<dbReference type="PANTHER" id="PTHR31642:SF231">
    <property type="entry name" value="BAHD FAMILY ACYLTRANSFERASE, CLADE V"/>
    <property type="match status" value="1"/>
</dbReference>
<keyword evidence="3" id="KW-1185">Reference proteome</keyword>
<comment type="similarity">
    <text evidence="1">Belongs to the plant acyltransferase family.</text>
</comment>
<dbReference type="Proteomes" id="UP001497512">
    <property type="component" value="Chromosome 2"/>
</dbReference>
<dbReference type="PANTHER" id="PTHR31642">
    <property type="entry name" value="TRICHOTHECENE 3-O-ACETYLTRANSFERASE"/>
    <property type="match status" value="1"/>
</dbReference>
<dbReference type="Pfam" id="PF02458">
    <property type="entry name" value="Transferase"/>
    <property type="match status" value="1"/>
</dbReference>
<organism evidence="2 3">
    <name type="scientific">Sphagnum troendelagicum</name>
    <dbReference type="NCBI Taxonomy" id="128251"/>
    <lineage>
        <taxon>Eukaryota</taxon>
        <taxon>Viridiplantae</taxon>
        <taxon>Streptophyta</taxon>
        <taxon>Embryophyta</taxon>
        <taxon>Bryophyta</taxon>
        <taxon>Sphagnophytina</taxon>
        <taxon>Sphagnopsida</taxon>
        <taxon>Sphagnales</taxon>
        <taxon>Sphagnaceae</taxon>
        <taxon>Sphagnum</taxon>
    </lineage>
</organism>
<dbReference type="InterPro" id="IPR023213">
    <property type="entry name" value="CAT-like_dom_sf"/>
</dbReference>
<sequence length="437" mass="48812">MVYPQQPTKEEVIYMSNIDRMVQYPVELFFIYPPNPCKSSEGIFDVLREAMAKLLVPYHFMAGRFKLNKKDGGRLDIACNRQGATFIAASTESTVHDLGDIFHNLNPALRQVLPAPLPDVEDIDGPLLMIQVTRFKCGGFAVGSRMSHSMLDGIAVVQFYRDFCSLARNNTVLHNPESNLRSLLKARNPPMVVFDHPEMCLPPSDPAAPPNQHGLDRSRTLTGVQAELVTKLFPFTPTMIEQLKKVAVDDGTVAKCTTFEVVVANFWLARTKTINFKPGEHSKILFSVNFRDRIKPSIPESFVGNAILSPCASVLAEELCKKPLSYCVTKVQEAMARVDNEYVRSAIDWLELHPTGLPAMGNNAVLLSTWWRFPFYEMDYGWGKPMFAGPPVPSGEGFALLVSNGTNDGGLNLMFCLPSRFLLAFHNHLYELINNPL</sequence>
<proteinExistence type="inferred from homology"/>
<name>A0ABP0U8V1_9BRYO</name>